<dbReference type="SUPFAM" id="SSF50978">
    <property type="entry name" value="WD40 repeat-like"/>
    <property type="match status" value="1"/>
</dbReference>
<dbReference type="PANTHER" id="PTHR14344:SF3">
    <property type="entry name" value="WD REPEAT-CONTAINING PROTEIN 6"/>
    <property type="match status" value="1"/>
</dbReference>
<dbReference type="PROSITE" id="PS50294">
    <property type="entry name" value="WD_REPEATS_REGION"/>
    <property type="match status" value="1"/>
</dbReference>
<dbReference type="PANTHER" id="PTHR14344">
    <property type="entry name" value="WD REPEAT PROTEIN"/>
    <property type="match status" value="1"/>
</dbReference>
<dbReference type="EnsemblPlants" id="EMT33045">
    <property type="protein sequence ID" value="EMT33045"/>
    <property type="gene ID" value="F775_09276"/>
</dbReference>
<protein>
    <submittedName>
        <fullName evidence="7">Uncharacterized protein</fullName>
    </submittedName>
</protein>
<dbReference type="InterPro" id="IPR051973">
    <property type="entry name" value="tRNA_Anticodon_Mtase-Reg"/>
</dbReference>
<keyword evidence="3" id="KW-0853">WD repeat</keyword>
<comment type="similarity">
    <text evidence="6">Belongs to the WD repeat WDR6 family.</text>
</comment>
<evidence type="ECO:0000256" key="3">
    <source>
        <dbReference type="ARBA" id="ARBA00022574"/>
    </source>
</evidence>
<dbReference type="Gene3D" id="2.130.10.10">
    <property type="entry name" value="YVTN repeat-like/Quinoprotein amine dehydrogenase"/>
    <property type="match status" value="3"/>
</dbReference>
<proteinExistence type="inferred from homology"/>
<dbReference type="PROSITE" id="PS00678">
    <property type="entry name" value="WD_REPEATS_1"/>
    <property type="match status" value="1"/>
</dbReference>
<accession>M8C6S4</accession>
<dbReference type="AlphaFoldDB" id="M8C6S4"/>
<dbReference type="InterPro" id="IPR036322">
    <property type="entry name" value="WD40_repeat_dom_sf"/>
</dbReference>
<evidence type="ECO:0000313" key="7">
    <source>
        <dbReference type="EnsemblPlants" id="EMT33045"/>
    </source>
</evidence>
<evidence type="ECO:0000256" key="6">
    <source>
        <dbReference type="ARBA" id="ARBA00038255"/>
    </source>
</evidence>
<keyword evidence="2" id="KW-0963">Cytoplasm</keyword>
<dbReference type="Pfam" id="PF00400">
    <property type="entry name" value="WD40"/>
    <property type="match status" value="2"/>
</dbReference>
<dbReference type="GO" id="GO:0030488">
    <property type="term" value="P:tRNA methylation"/>
    <property type="evidence" value="ECO:0007669"/>
    <property type="project" value="TreeGrafter"/>
</dbReference>
<evidence type="ECO:0000256" key="1">
    <source>
        <dbReference type="ARBA" id="ARBA00004496"/>
    </source>
</evidence>
<keyword evidence="5" id="KW-0677">Repeat</keyword>
<reference evidence="7" key="1">
    <citation type="submission" date="2015-06" db="UniProtKB">
        <authorList>
            <consortium name="EnsemblPlants"/>
        </authorList>
    </citation>
    <scope>IDENTIFICATION</scope>
</reference>
<organism evidence="7">
    <name type="scientific">Aegilops tauschii</name>
    <name type="common">Tausch's goatgrass</name>
    <name type="synonym">Aegilops squarrosa</name>
    <dbReference type="NCBI Taxonomy" id="37682"/>
    <lineage>
        <taxon>Eukaryota</taxon>
        <taxon>Viridiplantae</taxon>
        <taxon>Streptophyta</taxon>
        <taxon>Embryophyta</taxon>
        <taxon>Tracheophyta</taxon>
        <taxon>Spermatophyta</taxon>
        <taxon>Magnoliopsida</taxon>
        <taxon>Liliopsida</taxon>
        <taxon>Poales</taxon>
        <taxon>Poaceae</taxon>
        <taxon>BOP clade</taxon>
        <taxon>Pooideae</taxon>
        <taxon>Triticodae</taxon>
        <taxon>Triticeae</taxon>
        <taxon>Triticinae</taxon>
        <taxon>Aegilops</taxon>
    </lineage>
</organism>
<evidence type="ECO:0000256" key="5">
    <source>
        <dbReference type="ARBA" id="ARBA00022737"/>
    </source>
</evidence>
<dbReference type="PROSITE" id="PS50082">
    <property type="entry name" value="WD_REPEATS_2"/>
    <property type="match status" value="2"/>
</dbReference>
<evidence type="ECO:0000256" key="4">
    <source>
        <dbReference type="ARBA" id="ARBA00022694"/>
    </source>
</evidence>
<keyword evidence="4" id="KW-0819">tRNA processing</keyword>
<name>M8C6S4_AEGTA</name>
<dbReference type="InterPro" id="IPR015943">
    <property type="entry name" value="WD40/YVTN_repeat-like_dom_sf"/>
</dbReference>
<dbReference type="SMART" id="SM00320">
    <property type="entry name" value="WD40"/>
    <property type="match status" value="6"/>
</dbReference>
<dbReference type="InterPro" id="IPR001680">
    <property type="entry name" value="WD40_rpt"/>
</dbReference>
<dbReference type="InterPro" id="IPR019775">
    <property type="entry name" value="WD40_repeat_CS"/>
</dbReference>
<sequence length="1113" mass="122916">MAGRSACGWSWSRGSPGSTTGCSTLASSREVPSLFNENVGGLCSIPPRSFWNHSKRALLQLINSTVSVFQILIWKLVPETRSSSLLSSDELGATGVENREKQHSSGNKYMAVHIGRLKEHEGSIFRIAWSSDGSKFMSVSDDRSARMWMLSCKPQDLTNQAAKIDDVDIIPKLTLFGHSARIWDCCISDSIVITAGEDCTCCIWGMDGKLIKTFKEHIGRGLWRCLYDPSSLVLITAGFDSAIKVHHLCNSSFHDILEENVAPDGLKYDSEVFEISSPIVSGQHGALDSKSEYVRCLHFVQENVLYVATNNGYLHHAELSDTKDPRWTEVIQVTEKAPIICMDVMTGCSDISLDEDIIALGDGRGNVTIVRLSSPSLLEPKMDLSFTWQAEKDRQLLGLYWCKSLECSHIFTADPRGTLKLWNIRNALFSNGHPITQEVSLVAMFESPFGARIMCLDVSLQDEILITGDKKGNIAAFPFHKTLAAHDSSEAQQKIPLRDRFKGAHGISSVTSVEIITSASDHIEIHTTGGDGCICFFKYGRNVKNVEFVGMRQLKELGTIQSIYANHTSVNQLVGTYAIGFTSADFIIWDLENDTKLVQISCGGWRRPYSYYLGTVPEYQNCFAFVKIQQAIQFLRRVRICGLQPGVKMEQSGLQGSVMNHMIYVVLDLCYRYSASSAGRWCSSKLLGEHVGGSAVRDTCFIPKTYTLADKSCNSSVSSADILVENKDTTYILISVGSKQVLTAWILEPRIAEKKQVCLSGLDLDTKQSSECSHNSDSAVTFQWLSTHMPPKLATNRLKGDLVKRKFEEGGEGNSSAQPNLAIMDQMENDWRYLSVTAFLLKHPATELTVCFVVVACSDATVIVRALLLPSRLWFDVALLVPQASPVLVLRHIVVASGAHCEGDVYNGDRYIIVSGSTDGSITLWDLTDTIHGFMQLVSETKPHMVIDCQKRPKTGRGSQGGRRRWRSLANSSVKKGDEQALLPSENNLSSSCAAAESPHETSGAAEIEAIKNTEDTVSSTQSCDIPELQPLQMFSGVHQSGVNCLHVSEMEQRSSSAPGMSYCILFLREGMNYRQSAIWKSGAIEAWLDMIEWKRETSSRFSSGSTLHLTTI</sequence>
<dbReference type="GO" id="GO:0005737">
    <property type="term" value="C:cytoplasm"/>
    <property type="evidence" value="ECO:0007669"/>
    <property type="project" value="UniProtKB-SubCell"/>
</dbReference>
<comment type="subcellular location">
    <subcellularLocation>
        <location evidence="1">Cytoplasm</location>
    </subcellularLocation>
</comment>
<evidence type="ECO:0000256" key="2">
    <source>
        <dbReference type="ARBA" id="ARBA00022490"/>
    </source>
</evidence>